<organism evidence="1">
    <name type="scientific">Pectinophora gossypiella</name>
    <name type="common">Cotton pink bollworm</name>
    <name type="synonym">Depressaria gossypiella</name>
    <dbReference type="NCBI Taxonomy" id="13191"/>
    <lineage>
        <taxon>Eukaryota</taxon>
        <taxon>Metazoa</taxon>
        <taxon>Ecdysozoa</taxon>
        <taxon>Arthropoda</taxon>
        <taxon>Hexapoda</taxon>
        <taxon>Insecta</taxon>
        <taxon>Pterygota</taxon>
        <taxon>Neoptera</taxon>
        <taxon>Endopterygota</taxon>
        <taxon>Lepidoptera</taxon>
        <taxon>Glossata</taxon>
        <taxon>Ditrysia</taxon>
        <taxon>Gelechioidea</taxon>
        <taxon>Gelechiidae</taxon>
        <taxon>Apatetrinae</taxon>
        <taxon>Pectinophora</taxon>
    </lineage>
</organism>
<protein>
    <submittedName>
        <fullName evidence="1">Uncharacterized protein</fullName>
    </submittedName>
</protein>
<dbReference type="OrthoDB" id="425619at2759"/>
<reference evidence="1" key="1">
    <citation type="submission" date="2015-09" db="EMBL/GenBank/DDBJ databases">
        <title>De novo assembly of Pectinophora gossypiella (Pink Bollworm) gut transcriptome.</title>
        <authorList>
            <person name="Tassone E.E."/>
        </authorList>
    </citation>
    <scope>NUCLEOTIDE SEQUENCE</scope>
</reference>
<dbReference type="AlphaFoldDB" id="A0A1E1W6L9"/>
<proteinExistence type="predicted"/>
<name>A0A1E1W6L9_PECGO</name>
<dbReference type="EMBL" id="GDQN01008563">
    <property type="protein sequence ID" value="JAT82491.1"/>
    <property type="molecule type" value="Transcribed_RNA"/>
</dbReference>
<gene>
    <name evidence="1" type="ORF">g.19234</name>
</gene>
<sequence>DELVFGSRKDYAIDLGELKSVFTNVKTELAKAHQVNAKHYNKRRRDLDFEIGDIVWKRSFKQSDANKHFSAKLSPKYEKCRVVRKLSRLVYELEDESGKPLGKWHIKDFKTVGI</sequence>
<accession>A0A1E1W6L9</accession>
<evidence type="ECO:0000313" key="1">
    <source>
        <dbReference type="EMBL" id="JAT82491.1"/>
    </source>
</evidence>
<feature type="non-terminal residue" evidence="1">
    <location>
        <position position="1"/>
    </location>
</feature>